<keyword evidence="2 5" id="KW-0285">Flavoprotein</keyword>
<proteinExistence type="inferred from homology"/>
<keyword evidence="4 5" id="KW-0560">Oxidoreductase</keyword>
<accession>W5WCT8</accession>
<evidence type="ECO:0000259" key="7">
    <source>
        <dbReference type="Pfam" id="PF02770"/>
    </source>
</evidence>
<dbReference type="Pfam" id="PF00441">
    <property type="entry name" value="Acyl-CoA_dh_1"/>
    <property type="match status" value="1"/>
</dbReference>
<dbReference type="InterPro" id="IPR006091">
    <property type="entry name" value="Acyl-CoA_Oxase/DH_mid-dom"/>
</dbReference>
<name>W5WCT8_9PSEU</name>
<dbReference type="Gene3D" id="2.40.110.10">
    <property type="entry name" value="Butyryl-CoA Dehydrogenase, subunit A, domain 2"/>
    <property type="match status" value="1"/>
</dbReference>
<dbReference type="SUPFAM" id="SSF47203">
    <property type="entry name" value="Acyl-CoA dehydrogenase C-terminal domain-like"/>
    <property type="match status" value="1"/>
</dbReference>
<dbReference type="GO" id="GO:0003995">
    <property type="term" value="F:acyl-CoA dehydrogenase activity"/>
    <property type="evidence" value="ECO:0007669"/>
    <property type="project" value="TreeGrafter"/>
</dbReference>
<evidence type="ECO:0000313" key="9">
    <source>
        <dbReference type="Proteomes" id="UP000019225"/>
    </source>
</evidence>
<protein>
    <recommendedName>
        <fullName evidence="10">Acyl-CoA dehydrogenase</fullName>
    </recommendedName>
</protein>
<gene>
    <name evidence="8" type="ORF">KALB_5019</name>
</gene>
<dbReference type="GO" id="GO:0005737">
    <property type="term" value="C:cytoplasm"/>
    <property type="evidence" value="ECO:0007669"/>
    <property type="project" value="TreeGrafter"/>
</dbReference>
<feature type="domain" description="Acyl-CoA dehydrogenase/oxidase C-terminal" evidence="6">
    <location>
        <begin position="220"/>
        <end position="352"/>
    </location>
</feature>
<sequence>MTYERAADLDRALGDPRDPANPCGFEAMVRRDAEAAYPHALAARAALLRTGLLPGTAMDELLMLVRVAGRRDVTVMPATLYSVTAATCVLLAGDERQREEVLRLIEAGEQIGFALSEAEHGADLLANQCRLERGEPGFRLHGRKWLVGAGRRCSALLVVARSGGRGPSAFSAVLVRGAALERARVPVPALPSAMRGADFGGFAFDHTELPADALVGEPSRGLEVAMKAMQVVRTTSTAANLACADTGLRLTMDFAAAHHFGGRPLLEHGHVRRELGTAFAALLACDVVAITAARALHTLPGAQSLWASVAKKVLTELSEEVFTRCADVLGTRAVLDGPFSVARRDNQLVRFIDTGPVANLRLVCMQLRQLAAAEPEAQPSTELATTYTIDRPLPTLRLADLALSNRGRDEVTAALPAIDSRVAAELKLWRQDVRALAPGEDCQDLAERFCFLHAAASCLHLTWFTPALGESLAPSVDLLLDRAAGGARRLSGAAAESAASQAEGLHVRGHLFSVAPLPLAEGSSTPWLG</sequence>
<evidence type="ECO:0000256" key="2">
    <source>
        <dbReference type="ARBA" id="ARBA00022630"/>
    </source>
</evidence>
<dbReference type="STRING" id="1449976.KALB_5019"/>
<dbReference type="CDD" id="cd00567">
    <property type="entry name" value="ACAD"/>
    <property type="match status" value="1"/>
</dbReference>
<feature type="domain" description="Acyl-CoA oxidase/dehydrogenase middle" evidence="7">
    <location>
        <begin position="112"/>
        <end position="205"/>
    </location>
</feature>
<dbReference type="AlphaFoldDB" id="W5WCT8"/>
<dbReference type="EMBL" id="CP007155">
    <property type="protein sequence ID" value="AHH98381.1"/>
    <property type="molecule type" value="Genomic_DNA"/>
</dbReference>
<evidence type="ECO:0000256" key="4">
    <source>
        <dbReference type="ARBA" id="ARBA00023002"/>
    </source>
</evidence>
<dbReference type="KEGG" id="kal:KALB_5019"/>
<comment type="similarity">
    <text evidence="1 5">Belongs to the acyl-CoA dehydrogenase family.</text>
</comment>
<dbReference type="InterPro" id="IPR009075">
    <property type="entry name" value="AcylCo_DH/oxidase_C"/>
</dbReference>
<dbReference type="SUPFAM" id="SSF56645">
    <property type="entry name" value="Acyl-CoA dehydrogenase NM domain-like"/>
    <property type="match status" value="1"/>
</dbReference>
<evidence type="ECO:0000256" key="1">
    <source>
        <dbReference type="ARBA" id="ARBA00009347"/>
    </source>
</evidence>
<dbReference type="RefSeq" id="WP_025358394.1">
    <property type="nucleotide sequence ID" value="NZ_CP007155.1"/>
</dbReference>
<dbReference type="eggNOG" id="COG1960">
    <property type="taxonomic scope" value="Bacteria"/>
</dbReference>
<evidence type="ECO:0000259" key="6">
    <source>
        <dbReference type="Pfam" id="PF00441"/>
    </source>
</evidence>
<keyword evidence="3 5" id="KW-0274">FAD</keyword>
<evidence type="ECO:0000313" key="8">
    <source>
        <dbReference type="EMBL" id="AHH98381.1"/>
    </source>
</evidence>
<organism evidence="8 9">
    <name type="scientific">Kutzneria albida DSM 43870</name>
    <dbReference type="NCBI Taxonomy" id="1449976"/>
    <lineage>
        <taxon>Bacteria</taxon>
        <taxon>Bacillati</taxon>
        <taxon>Actinomycetota</taxon>
        <taxon>Actinomycetes</taxon>
        <taxon>Pseudonocardiales</taxon>
        <taxon>Pseudonocardiaceae</taxon>
        <taxon>Kutzneria</taxon>
    </lineage>
</organism>
<keyword evidence="9" id="KW-1185">Reference proteome</keyword>
<dbReference type="InterPro" id="IPR046373">
    <property type="entry name" value="Acyl-CoA_Oxase/DH_mid-dom_sf"/>
</dbReference>
<dbReference type="Proteomes" id="UP000019225">
    <property type="component" value="Chromosome"/>
</dbReference>
<dbReference type="PANTHER" id="PTHR48083:SF2">
    <property type="entry name" value="MEDIUM-CHAIN SPECIFIC ACYL-COA DEHYDROGENASE, MITOCHONDRIAL"/>
    <property type="match status" value="1"/>
</dbReference>
<dbReference type="HOGENOM" id="CLU_022921_0_0_11"/>
<dbReference type="OrthoDB" id="3666321at2"/>
<reference evidence="8 9" key="1">
    <citation type="journal article" date="2014" name="BMC Genomics">
        <title>Complete genome sequence of producer of the glycopeptide antibiotic Aculeximycin Kutzneria albida DSM 43870T, a representative of minor genus of Pseudonocardiaceae.</title>
        <authorList>
            <person name="Rebets Y."/>
            <person name="Tokovenko B."/>
            <person name="Lushchyk I."/>
            <person name="Ruckert C."/>
            <person name="Zaburannyi N."/>
            <person name="Bechthold A."/>
            <person name="Kalinowski J."/>
            <person name="Luzhetskyy A."/>
        </authorList>
    </citation>
    <scope>NUCLEOTIDE SEQUENCE [LARGE SCALE GENOMIC DNA]</scope>
    <source>
        <strain evidence="8">DSM 43870</strain>
    </source>
</reference>
<dbReference type="InterPro" id="IPR050741">
    <property type="entry name" value="Acyl-CoA_dehydrogenase"/>
</dbReference>
<evidence type="ECO:0008006" key="10">
    <source>
        <dbReference type="Google" id="ProtNLM"/>
    </source>
</evidence>
<dbReference type="InterPro" id="IPR036250">
    <property type="entry name" value="AcylCo_DH-like_C"/>
</dbReference>
<dbReference type="Pfam" id="PF02770">
    <property type="entry name" value="Acyl-CoA_dh_M"/>
    <property type="match status" value="1"/>
</dbReference>
<dbReference type="PANTHER" id="PTHR48083">
    <property type="entry name" value="MEDIUM-CHAIN SPECIFIC ACYL-COA DEHYDROGENASE, MITOCHONDRIAL-RELATED"/>
    <property type="match status" value="1"/>
</dbReference>
<dbReference type="InterPro" id="IPR009100">
    <property type="entry name" value="AcylCoA_DH/oxidase_NM_dom_sf"/>
</dbReference>
<evidence type="ECO:0000256" key="5">
    <source>
        <dbReference type="RuleBase" id="RU362125"/>
    </source>
</evidence>
<comment type="cofactor">
    <cofactor evidence="5">
        <name>FAD</name>
        <dbReference type="ChEBI" id="CHEBI:57692"/>
    </cofactor>
</comment>
<dbReference type="Gene3D" id="1.20.140.10">
    <property type="entry name" value="Butyryl-CoA Dehydrogenase, subunit A, domain 3"/>
    <property type="match status" value="1"/>
</dbReference>
<evidence type="ECO:0000256" key="3">
    <source>
        <dbReference type="ARBA" id="ARBA00022827"/>
    </source>
</evidence>
<dbReference type="GO" id="GO:0033539">
    <property type="term" value="P:fatty acid beta-oxidation using acyl-CoA dehydrogenase"/>
    <property type="evidence" value="ECO:0007669"/>
    <property type="project" value="TreeGrafter"/>
</dbReference>